<dbReference type="OrthoDB" id="2606310at2759"/>
<dbReference type="STRING" id="765440.A0A0C3B577"/>
<dbReference type="Proteomes" id="UP000054166">
    <property type="component" value="Unassembled WGS sequence"/>
</dbReference>
<gene>
    <name evidence="1" type="ORF">PILCRDRAFT_821488</name>
</gene>
<dbReference type="AlphaFoldDB" id="A0A0C3B577"/>
<reference evidence="1 2" key="1">
    <citation type="submission" date="2014-04" db="EMBL/GenBank/DDBJ databases">
        <authorList>
            <consortium name="DOE Joint Genome Institute"/>
            <person name="Kuo A."/>
            <person name="Tarkka M."/>
            <person name="Buscot F."/>
            <person name="Kohler A."/>
            <person name="Nagy L.G."/>
            <person name="Floudas D."/>
            <person name="Copeland A."/>
            <person name="Barry K.W."/>
            <person name="Cichocki N."/>
            <person name="Veneault-Fourrey C."/>
            <person name="LaButti K."/>
            <person name="Lindquist E.A."/>
            <person name="Lipzen A."/>
            <person name="Lundell T."/>
            <person name="Morin E."/>
            <person name="Murat C."/>
            <person name="Sun H."/>
            <person name="Tunlid A."/>
            <person name="Henrissat B."/>
            <person name="Grigoriev I.V."/>
            <person name="Hibbett D.S."/>
            <person name="Martin F."/>
            <person name="Nordberg H.P."/>
            <person name="Cantor M.N."/>
            <person name="Hua S.X."/>
        </authorList>
    </citation>
    <scope>NUCLEOTIDE SEQUENCE [LARGE SCALE GENOMIC DNA]</scope>
    <source>
        <strain evidence="1 2">F 1598</strain>
    </source>
</reference>
<reference evidence="2" key="2">
    <citation type="submission" date="2015-01" db="EMBL/GenBank/DDBJ databases">
        <title>Evolutionary Origins and Diversification of the Mycorrhizal Mutualists.</title>
        <authorList>
            <consortium name="DOE Joint Genome Institute"/>
            <consortium name="Mycorrhizal Genomics Consortium"/>
            <person name="Kohler A."/>
            <person name="Kuo A."/>
            <person name="Nagy L.G."/>
            <person name="Floudas D."/>
            <person name="Copeland A."/>
            <person name="Barry K.W."/>
            <person name="Cichocki N."/>
            <person name="Veneault-Fourrey C."/>
            <person name="LaButti K."/>
            <person name="Lindquist E.A."/>
            <person name="Lipzen A."/>
            <person name="Lundell T."/>
            <person name="Morin E."/>
            <person name="Murat C."/>
            <person name="Riley R."/>
            <person name="Ohm R."/>
            <person name="Sun H."/>
            <person name="Tunlid A."/>
            <person name="Henrissat B."/>
            <person name="Grigoriev I.V."/>
            <person name="Hibbett D.S."/>
            <person name="Martin F."/>
        </authorList>
    </citation>
    <scope>NUCLEOTIDE SEQUENCE [LARGE SCALE GENOMIC DNA]</scope>
    <source>
        <strain evidence="2">F 1598</strain>
    </source>
</reference>
<dbReference type="InParanoid" id="A0A0C3B577"/>
<organism evidence="1 2">
    <name type="scientific">Piloderma croceum (strain F 1598)</name>
    <dbReference type="NCBI Taxonomy" id="765440"/>
    <lineage>
        <taxon>Eukaryota</taxon>
        <taxon>Fungi</taxon>
        <taxon>Dikarya</taxon>
        <taxon>Basidiomycota</taxon>
        <taxon>Agaricomycotina</taxon>
        <taxon>Agaricomycetes</taxon>
        <taxon>Agaricomycetidae</taxon>
        <taxon>Atheliales</taxon>
        <taxon>Atheliaceae</taxon>
        <taxon>Piloderma</taxon>
    </lineage>
</organism>
<protein>
    <submittedName>
        <fullName evidence="1">Uncharacterized protein</fullName>
    </submittedName>
</protein>
<name>A0A0C3B577_PILCF</name>
<dbReference type="HOGENOM" id="CLU_888638_0_0_1"/>
<proteinExistence type="predicted"/>
<keyword evidence="2" id="KW-1185">Reference proteome</keyword>
<dbReference type="EMBL" id="KN832999">
    <property type="protein sequence ID" value="KIM81403.1"/>
    <property type="molecule type" value="Genomic_DNA"/>
</dbReference>
<accession>A0A0C3B577</accession>
<sequence>MTSPQESRVESLPACFPFDRLSTELAVEIIRFTSAPDFAGSSSNSYLNAVTMCLVSYAVRQAAILELLDTVLLSDGRNVHAFIRAILMQRDHRLTGSRLAVDYSMHIRRMWCGTCSEALVDEPRDSPSWLDYGALWGVMRNVEHLGIHYQSLHLIYNGLATEVDMMEVDEVDGKSISSTSRWKCRKITFAGDYWRWKPLTSTKEGSAFLANITHLVLWMRDHSHKRKSASTIKVTPRWMENVPFEMMRNLTDVGFVLSISREGVTSSSIMAPTQMLVYHQPKRSSASASVSVSSEHDPVIFRRWAVDDMDPVSHGLGGWSKRILLGGSTETGRVSSEGDVCGGGVSLVRFQVGVPSWNGGYAMDFDYIIKQINPF</sequence>
<evidence type="ECO:0000313" key="1">
    <source>
        <dbReference type="EMBL" id="KIM81403.1"/>
    </source>
</evidence>
<evidence type="ECO:0000313" key="2">
    <source>
        <dbReference type="Proteomes" id="UP000054166"/>
    </source>
</evidence>